<dbReference type="AlphaFoldDB" id="A0A9Q1JJA7"/>
<evidence type="ECO:0000256" key="2">
    <source>
        <dbReference type="SAM" id="Phobius"/>
    </source>
</evidence>
<keyword evidence="4" id="KW-1185">Reference proteome</keyword>
<protein>
    <submittedName>
        <fullName evidence="3">Uncharacterized protein</fullName>
    </submittedName>
</protein>
<reference evidence="3" key="1">
    <citation type="submission" date="2022-04" db="EMBL/GenBank/DDBJ databases">
        <title>Carnegiea gigantea Genome sequencing and assembly v2.</title>
        <authorList>
            <person name="Copetti D."/>
            <person name="Sanderson M.J."/>
            <person name="Burquez A."/>
            <person name="Wojciechowski M.F."/>
        </authorList>
    </citation>
    <scope>NUCLEOTIDE SEQUENCE</scope>
    <source>
        <strain evidence="3">SGP5-SGP5p</strain>
        <tissue evidence="3">Aerial part</tissue>
    </source>
</reference>
<accession>A0A9Q1JJA7</accession>
<keyword evidence="2" id="KW-0812">Transmembrane</keyword>
<feature type="transmembrane region" description="Helical" evidence="2">
    <location>
        <begin position="12"/>
        <end position="36"/>
    </location>
</feature>
<gene>
    <name evidence="3" type="ORF">Cgig2_028201</name>
</gene>
<evidence type="ECO:0000256" key="1">
    <source>
        <dbReference type="SAM" id="MobiDB-lite"/>
    </source>
</evidence>
<organism evidence="3 4">
    <name type="scientific">Carnegiea gigantea</name>
    <dbReference type="NCBI Taxonomy" id="171969"/>
    <lineage>
        <taxon>Eukaryota</taxon>
        <taxon>Viridiplantae</taxon>
        <taxon>Streptophyta</taxon>
        <taxon>Embryophyta</taxon>
        <taxon>Tracheophyta</taxon>
        <taxon>Spermatophyta</taxon>
        <taxon>Magnoliopsida</taxon>
        <taxon>eudicotyledons</taxon>
        <taxon>Gunneridae</taxon>
        <taxon>Pentapetalae</taxon>
        <taxon>Caryophyllales</taxon>
        <taxon>Cactineae</taxon>
        <taxon>Cactaceae</taxon>
        <taxon>Cactoideae</taxon>
        <taxon>Echinocereeae</taxon>
        <taxon>Carnegiea</taxon>
    </lineage>
</organism>
<evidence type="ECO:0000313" key="4">
    <source>
        <dbReference type="Proteomes" id="UP001153076"/>
    </source>
</evidence>
<dbReference type="EMBL" id="JAKOGI010002299">
    <property type="protein sequence ID" value="KAJ8422316.1"/>
    <property type="molecule type" value="Genomic_DNA"/>
</dbReference>
<keyword evidence="2" id="KW-1133">Transmembrane helix</keyword>
<evidence type="ECO:0000313" key="3">
    <source>
        <dbReference type="EMBL" id="KAJ8422316.1"/>
    </source>
</evidence>
<comment type="caution">
    <text evidence="3">The sequence shown here is derived from an EMBL/GenBank/DDBJ whole genome shotgun (WGS) entry which is preliminary data.</text>
</comment>
<name>A0A9Q1JJA7_9CARY</name>
<keyword evidence="2" id="KW-0472">Membrane</keyword>
<proteinExistence type="predicted"/>
<sequence>MGQQKSLAKRKMVKLGFGMIASVHISGEIKVFYLVLLARKGSCPCNVIRIREIWLVFESMLVLSSPTMQSSQATPTMQPAEPVLESPLSKLAIDFSTYLSSQPESTFQLDLPFLDVISFGLERLEAYHLRYLNQPTWEGNSRGADDSDADDNSNKSGNNDRSDVDELLNVDLEDEVHINADVEDDDGYLTENVWNKMYQNGYVGKKLRQLQESKMASHPWITE</sequence>
<feature type="region of interest" description="Disordered" evidence="1">
    <location>
        <begin position="138"/>
        <end position="164"/>
    </location>
</feature>
<dbReference type="Proteomes" id="UP001153076">
    <property type="component" value="Unassembled WGS sequence"/>
</dbReference>